<evidence type="ECO:0000256" key="5">
    <source>
        <dbReference type="ARBA" id="ARBA00022840"/>
    </source>
</evidence>
<feature type="non-terminal residue" evidence="8">
    <location>
        <position position="1"/>
    </location>
</feature>
<keyword evidence="5" id="KW-0067">ATP-binding</keyword>
<dbReference type="PROSITE" id="PS51855">
    <property type="entry name" value="MGS"/>
    <property type="match status" value="1"/>
</dbReference>
<dbReference type="SUPFAM" id="SSF56059">
    <property type="entry name" value="Glutathione synthetase ATP-binding domain-like"/>
    <property type="match status" value="1"/>
</dbReference>
<dbReference type="CDD" id="cd01424">
    <property type="entry name" value="MGS_CPS_II"/>
    <property type="match status" value="1"/>
</dbReference>
<organism evidence="8 9">
    <name type="scientific">Marine Group III euryarchaeote</name>
    <dbReference type="NCBI Taxonomy" id="2173149"/>
    <lineage>
        <taxon>Archaea</taxon>
        <taxon>Methanobacteriati</taxon>
        <taxon>Thermoplasmatota</taxon>
        <taxon>Thermoplasmata</taxon>
        <taxon>Candidatus Thermoprofundales</taxon>
    </lineage>
</organism>
<dbReference type="SMART" id="SM00851">
    <property type="entry name" value="MGS"/>
    <property type="match status" value="1"/>
</dbReference>
<dbReference type="EMBL" id="DTTC01000197">
    <property type="protein sequence ID" value="HIA98137.1"/>
    <property type="molecule type" value="Genomic_DNA"/>
</dbReference>
<dbReference type="InterPro" id="IPR033937">
    <property type="entry name" value="MGS_CPS_CarB"/>
</dbReference>
<feature type="domain" description="MGS-like" evidence="7">
    <location>
        <begin position="35"/>
        <end position="169"/>
    </location>
</feature>
<accession>A0A7J4D1F6</accession>
<evidence type="ECO:0000256" key="4">
    <source>
        <dbReference type="ARBA" id="ARBA00022741"/>
    </source>
</evidence>
<keyword evidence="4" id="KW-0547">Nucleotide-binding</keyword>
<comment type="similarity">
    <text evidence="1">Belongs to the CarB family.</text>
</comment>
<proteinExistence type="inferred from homology"/>
<reference evidence="9" key="1">
    <citation type="journal article" date="2019" name="bioRxiv">
        <title>Genome diversification in globally distributed novel marine Proteobacteria is linked to environmental adaptation.</title>
        <authorList>
            <person name="Zhou Z."/>
            <person name="Tran P.Q."/>
            <person name="Kieft K."/>
            <person name="Anantharaman K."/>
        </authorList>
    </citation>
    <scope>NUCLEOTIDE SEQUENCE [LARGE SCALE GENOMIC DNA]</scope>
</reference>
<protein>
    <recommendedName>
        <fullName evidence="2">carbamoyl-phosphate synthase (glutamine-hydrolyzing)</fullName>
        <ecNumber evidence="2">6.3.5.5</ecNumber>
    </recommendedName>
</protein>
<dbReference type="Gene3D" id="3.30.470.20">
    <property type="entry name" value="ATP-grasp fold, B domain"/>
    <property type="match status" value="1"/>
</dbReference>
<dbReference type="InterPro" id="IPR036914">
    <property type="entry name" value="MGS-like_dom_sf"/>
</dbReference>
<comment type="caution">
    <text evidence="8">The sequence shown here is derived from an EMBL/GenBank/DDBJ whole genome shotgun (WGS) entry which is preliminary data.</text>
</comment>
<dbReference type="GO" id="GO:0004088">
    <property type="term" value="F:carbamoyl-phosphate synthase (glutamine-hydrolyzing) activity"/>
    <property type="evidence" value="ECO:0007669"/>
    <property type="project" value="UniProtKB-EC"/>
</dbReference>
<evidence type="ECO:0000259" key="7">
    <source>
        <dbReference type="PROSITE" id="PS51855"/>
    </source>
</evidence>
<evidence type="ECO:0000256" key="6">
    <source>
        <dbReference type="ARBA" id="ARBA00022975"/>
    </source>
</evidence>
<dbReference type="PANTHER" id="PTHR11405">
    <property type="entry name" value="CARBAMOYLTRANSFERASE FAMILY MEMBER"/>
    <property type="match status" value="1"/>
</dbReference>
<evidence type="ECO:0000256" key="3">
    <source>
        <dbReference type="ARBA" id="ARBA00022598"/>
    </source>
</evidence>
<evidence type="ECO:0000256" key="2">
    <source>
        <dbReference type="ARBA" id="ARBA00012738"/>
    </source>
</evidence>
<keyword evidence="3" id="KW-0436">Ligase</keyword>
<dbReference type="Proteomes" id="UP000589132">
    <property type="component" value="Unassembled WGS sequence"/>
</dbReference>
<dbReference type="Gene3D" id="3.40.50.1380">
    <property type="entry name" value="Methylglyoxal synthase-like domain"/>
    <property type="match status" value="1"/>
</dbReference>
<evidence type="ECO:0000256" key="1">
    <source>
        <dbReference type="ARBA" id="ARBA00009799"/>
    </source>
</evidence>
<evidence type="ECO:0000313" key="9">
    <source>
        <dbReference type="Proteomes" id="UP000589132"/>
    </source>
</evidence>
<evidence type="ECO:0000313" key="8">
    <source>
        <dbReference type="EMBL" id="HIA98137.1"/>
    </source>
</evidence>
<dbReference type="Pfam" id="PF02142">
    <property type="entry name" value="MGS"/>
    <property type="match status" value="1"/>
</dbReference>
<dbReference type="SUPFAM" id="SSF52335">
    <property type="entry name" value="Methylglyoxal synthase-like"/>
    <property type="match status" value="1"/>
</dbReference>
<dbReference type="GO" id="GO:0005737">
    <property type="term" value="C:cytoplasm"/>
    <property type="evidence" value="ECO:0007669"/>
    <property type="project" value="TreeGrafter"/>
</dbReference>
<gene>
    <name evidence="8" type="ORF">EYO15_03040</name>
</gene>
<dbReference type="GO" id="GO:0006221">
    <property type="term" value="P:pyrimidine nucleotide biosynthetic process"/>
    <property type="evidence" value="ECO:0007669"/>
    <property type="project" value="UniProtKB-KW"/>
</dbReference>
<dbReference type="GO" id="GO:0005524">
    <property type="term" value="F:ATP binding"/>
    <property type="evidence" value="ECO:0007669"/>
    <property type="project" value="UniProtKB-KW"/>
</dbReference>
<keyword evidence="6" id="KW-0665">Pyrimidine biosynthesis</keyword>
<name>A0A7J4D1F6_9ARCH</name>
<sequence>LDTVLGPEMKSTGEAMGHGPTFGTAYLKAMKGGNKTIPTTGTVFLSVSNKLKLEFGNVAQELIDLGFNLIATKGTAAHLRRKGIDSKVIWRISDRKQPDILSVMRNKKVDLIINLPTGRRAATDGAQMRRLAVELGIPFITTLTGAKAAINSLKEGETKYLEPLKKIKV</sequence>
<dbReference type="AlphaFoldDB" id="A0A7J4D1F6"/>
<dbReference type="PANTHER" id="PTHR11405:SF53">
    <property type="entry name" value="CARBAMOYL-PHOSPHATE SYNTHASE [AMMONIA], MITOCHONDRIAL"/>
    <property type="match status" value="1"/>
</dbReference>
<dbReference type="EC" id="6.3.5.5" evidence="2"/>
<dbReference type="InterPro" id="IPR011607">
    <property type="entry name" value="MGS-like_dom"/>
</dbReference>
<dbReference type="GO" id="GO:0006541">
    <property type="term" value="P:glutamine metabolic process"/>
    <property type="evidence" value="ECO:0007669"/>
    <property type="project" value="TreeGrafter"/>
</dbReference>